<reference evidence="8" key="1">
    <citation type="submission" date="2022-12" db="EMBL/GenBank/DDBJ databases">
        <title>Reference genome sequencing for broad-spectrum identification of bacterial and archaeal isolates by mass spectrometry.</title>
        <authorList>
            <person name="Sekiguchi Y."/>
            <person name="Tourlousse D.M."/>
        </authorList>
    </citation>
    <scope>NUCLEOTIDE SEQUENCE</scope>
    <source>
        <strain evidence="8">10succ1</strain>
    </source>
</reference>
<dbReference type="PANTHER" id="PTHR42859">
    <property type="entry name" value="OXIDOREDUCTASE"/>
    <property type="match status" value="1"/>
</dbReference>
<dbReference type="SUPFAM" id="SSF54862">
    <property type="entry name" value="4Fe-4S ferredoxins"/>
    <property type="match status" value="1"/>
</dbReference>
<gene>
    <name evidence="8" type="ORF">PM10SUCC1_11490</name>
</gene>
<dbReference type="NCBIfam" id="TIGR04105">
    <property type="entry name" value="FeFe_hydrog_B1"/>
    <property type="match status" value="1"/>
</dbReference>
<sequence length="473" mass="52673">MKIKLNSVKELRKLTLQAIVDLYETGELLKELPKLPKMLLSGEKPTYRDSIYREREILKQRIKVYLNLNLYKVRDMELYELLELLQKKFKGEQIPAEYEGRDHAVEVVEEACDQCPTGQYYATDLCRNCIAHSCEVICPKDAISFVNERAVIDAERCVGCGLCEKACDFSAIVKLSRPCEKACGVGAIKANERGVASIDRNKCVSCGACHSACPFGAVESPTHLIDVVSHIKNNKKVVAMFAPAIITQFGAGTTLEKIKSLFLELGFTRAVEVAIGADMVIEEEAHVMDTRDEKMTTSCCPAFYEYIKLHQSDMVEYISHVDSPMMALAKRLKDEDPEYKIVFIGPCTAKKVEAKKYGIVDDVLTFTDILSWIDARGIDIDTLSREDIEGSYDGWNFARSGGVAQAVVNKCEKELQLIQMDGIKEGAQAFKQFRLAKTNTLLEGMGCKGGCICGPSVIQKPLVAKAMLTKLKR</sequence>
<keyword evidence="9" id="KW-1185">Reference proteome</keyword>
<keyword evidence="4" id="KW-0249">Electron transport</keyword>
<comment type="caution">
    <text evidence="8">The sequence shown here is derived from an EMBL/GenBank/DDBJ whole genome shotgun (WGS) entry which is preliminary data.</text>
</comment>
<dbReference type="Pfam" id="PF02906">
    <property type="entry name" value="Fe_hyd_lg_C"/>
    <property type="match status" value="1"/>
</dbReference>
<dbReference type="Pfam" id="PF00037">
    <property type="entry name" value="Fer4"/>
    <property type="match status" value="2"/>
</dbReference>
<keyword evidence="2" id="KW-0004">4Fe-4S</keyword>
<dbReference type="InterPro" id="IPR017900">
    <property type="entry name" value="4Fe4S_Fe_S_CS"/>
</dbReference>
<dbReference type="GO" id="GO:0051539">
    <property type="term" value="F:4 iron, 4 sulfur cluster binding"/>
    <property type="evidence" value="ECO:0007669"/>
    <property type="project" value="UniProtKB-KW"/>
</dbReference>
<name>A0A9W6GKI6_9FUSO</name>
<dbReference type="EMBL" id="BSDY01000004">
    <property type="protein sequence ID" value="GLI55635.1"/>
    <property type="molecule type" value="Genomic_DNA"/>
</dbReference>
<evidence type="ECO:0000313" key="8">
    <source>
        <dbReference type="EMBL" id="GLI55635.1"/>
    </source>
</evidence>
<dbReference type="PANTHER" id="PTHR42859:SF10">
    <property type="entry name" value="DIMETHYLSULFOXIDE REDUCTASE CHAIN B"/>
    <property type="match status" value="1"/>
</dbReference>
<accession>A0A9W6GKI6</accession>
<dbReference type="PROSITE" id="PS51379">
    <property type="entry name" value="4FE4S_FER_2"/>
    <property type="match status" value="2"/>
</dbReference>
<evidence type="ECO:0000259" key="7">
    <source>
        <dbReference type="PROSITE" id="PS51379"/>
    </source>
</evidence>
<keyword evidence="5" id="KW-0408">Iron</keyword>
<dbReference type="Gene3D" id="3.40.950.10">
    <property type="entry name" value="Fe-only Hydrogenase (Larger Subunit), Chain L, domain 3"/>
    <property type="match status" value="1"/>
</dbReference>
<keyword evidence="6" id="KW-0411">Iron-sulfur</keyword>
<protein>
    <submittedName>
        <fullName evidence="8">Hydrogenase</fullName>
    </submittedName>
</protein>
<keyword evidence="3" id="KW-0479">Metal-binding</keyword>
<proteinExistence type="predicted"/>
<dbReference type="Proteomes" id="UP001144471">
    <property type="component" value="Unassembled WGS sequence"/>
</dbReference>
<dbReference type="PROSITE" id="PS00198">
    <property type="entry name" value="4FE4S_FER_1"/>
    <property type="match status" value="1"/>
</dbReference>
<evidence type="ECO:0000256" key="3">
    <source>
        <dbReference type="ARBA" id="ARBA00022723"/>
    </source>
</evidence>
<evidence type="ECO:0000256" key="2">
    <source>
        <dbReference type="ARBA" id="ARBA00022485"/>
    </source>
</evidence>
<dbReference type="AlphaFoldDB" id="A0A9W6GKI6"/>
<dbReference type="Gene3D" id="3.30.70.20">
    <property type="match status" value="2"/>
</dbReference>
<dbReference type="InterPro" id="IPR017896">
    <property type="entry name" value="4Fe4S_Fe-S-bd"/>
</dbReference>
<evidence type="ECO:0000256" key="1">
    <source>
        <dbReference type="ARBA" id="ARBA00022448"/>
    </source>
</evidence>
<dbReference type="InterPro" id="IPR050294">
    <property type="entry name" value="RnfB_subfamily"/>
</dbReference>
<dbReference type="SUPFAM" id="SSF53920">
    <property type="entry name" value="Fe-only hydrogenase"/>
    <property type="match status" value="1"/>
</dbReference>
<dbReference type="RefSeq" id="WP_281834227.1">
    <property type="nucleotide sequence ID" value="NZ_BSDY01000004.1"/>
</dbReference>
<evidence type="ECO:0000256" key="5">
    <source>
        <dbReference type="ARBA" id="ARBA00023004"/>
    </source>
</evidence>
<evidence type="ECO:0000256" key="6">
    <source>
        <dbReference type="ARBA" id="ARBA00023014"/>
    </source>
</evidence>
<feature type="domain" description="4Fe-4S ferredoxin-type" evidence="7">
    <location>
        <begin position="194"/>
        <end position="223"/>
    </location>
</feature>
<keyword evidence="1" id="KW-0813">Transport</keyword>
<dbReference type="Gene3D" id="3.40.50.1780">
    <property type="match status" value="1"/>
</dbReference>
<dbReference type="InterPro" id="IPR027631">
    <property type="entry name" value="Mono_FeFe_hydrog"/>
</dbReference>
<feature type="domain" description="4Fe-4S ferredoxin-type" evidence="7">
    <location>
        <begin position="148"/>
        <end position="178"/>
    </location>
</feature>
<dbReference type="GO" id="GO:0046872">
    <property type="term" value="F:metal ion binding"/>
    <property type="evidence" value="ECO:0007669"/>
    <property type="project" value="UniProtKB-KW"/>
</dbReference>
<dbReference type="InterPro" id="IPR009016">
    <property type="entry name" value="Fe_hydrogenase"/>
</dbReference>
<organism evidence="8 9">
    <name type="scientific">Propionigenium maris DSM 9537</name>
    <dbReference type="NCBI Taxonomy" id="1123000"/>
    <lineage>
        <taxon>Bacteria</taxon>
        <taxon>Fusobacteriati</taxon>
        <taxon>Fusobacteriota</taxon>
        <taxon>Fusobacteriia</taxon>
        <taxon>Fusobacteriales</taxon>
        <taxon>Fusobacteriaceae</taxon>
        <taxon>Propionigenium</taxon>
    </lineage>
</organism>
<evidence type="ECO:0000313" key="9">
    <source>
        <dbReference type="Proteomes" id="UP001144471"/>
    </source>
</evidence>
<dbReference type="InterPro" id="IPR004108">
    <property type="entry name" value="Fe_hydrogenase_lsu_C"/>
</dbReference>
<evidence type="ECO:0000256" key="4">
    <source>
        <dbReference type="ARBA" id="ARBA00022982"/>
    </source>
</evidence>